<dbReference type="AlphaFoldDB" id="A0A4P9XIF2"/>
<gene>
    <name evidence="2" type="ORF">THASP1DRAFT_32687</name>
</gene>
<name>A0A4P9XIF2_9FUNG</name>
<proteinExistence type="predicted"/>
<sequence length="151" mass="16240">MRRWFVVLACFLSLLMATVTLAAPADTEGSLVSLARHGLYTRLIHDEPAKKKTAASPSATWRQALDQLVQEKKDTGRVSLANANKAENALDALVAAHSQPGQGDAAIVDQLRDHGRRDATESVLARIYSKLKTIEAEAEAPQSSSGPRPSP</sequence>
<feature type="chain" id="PRO_5020255238" evidence="1">
    <location>
        <begin position="23"/>
        <end position="151"/>
    </location>
</feature>
<evidence type="ECO:0000313" key="2">
    <source>
        <dbReference type="EMBL" id="RKP05473.1"/>
    </source>
</evidence>
<feature type="signal peptide" evidence="1">
    <location>
        <begin position="1"/>
        <end position="22"/>
    </location>
</feature>
<reference evidence="3" key="1">
    <citation type="journal article" date="2018" name="Nat. Microbiol.">
        <title>Leveraging single-cell genomics to expand the fungal tree of life.</title>
        <authorList>
            <person name="Ahrendt S.R."/>
            <person name="Quandt C.A."/>
            <person name="Ciobanu D."/>
            <person name="Clum A."/>
            <person name="Salamov A."/>
            <person name="Andreopoulos B."/>
            <person name="Cheng J.F."/>
            <person name="Woyke T."/>
            <person name="Pelin A."/>
            <person name="Henrissat B."/>
            <person name="Reynolds N.K."/>
            <person name="Benny G.L."/>
            <person name="Smith M.E."/>
            <person name="James T.Y."/>
            <person name="Grigoriev I.V."/>
        </authorList>
    </citation>
    <scope>NUCLEOTIDE SEQUENCE [LARGE SCALE GENOMIC DNA]</scope>
    <source>
        <strain evidence="3">RSA 1356</strain>
    </source>
</reference>
<dbReference type="Proteomes" id="UP000271241">
    <property type="component" value="Unassembled WGS sequence"/>
</dbReference>
<keyword evidence="1" id="KW-0732">Signal</keyword>
<organism evidence="2 3">
    <name type="scientific">Thamnocephalis sphaerospora</name>
    <dbReference type="NCBI Taxonomy" id="78915"/>
    <lineage>
        <taxon>Eukaryota</taxon>
        <taxon>Fungi</taxon>
        <taxon>Fungi incertae sedis</taxon>
        <taxon>Zoopagomycota</taxon>
        <taxon>Zoopagomycotina</taxon>
        <taxon>Zoopagomycetes</taxon>
        <taxon>Zoopagales</taxon>
        <taxon>Sigmoideomycetaceae</taxon>
        <taxon>Thamnocephalis</taxon>
    </lineage>
</organism>
<evidence type="ECO:0000313" key="3">
    <source>
        <dbReference type="Proteomes" id="UP000271241"/>
    </source>
</evidence>
<evidence type="ECO:0000256" key="1">
    <source>
        <dbReference type="SAM" id="SignalP"/>
    </source>
</evidence>
<accession>A0A4P9XIF2</accession>
<protein>
    <submittedName>
        <fullName evidence="2">Uncharacterized protein</fullName>
    </submittedName>
</protein>
<dbReference type="EMBL" id="KZ993120">
    <property type="protein sequence ID" value="RKP05473.1"/>
    <property type="molecule type" value="Genomic_DNA"/>
</dbReference>
<keyword evidence="3" id="KW-1185">Reference proteome</keyword>